<dbReference type="SUPFAM" id="SSF46785">
    <property type="entry name" value="Winged helix' DNA-binding domain"/>
    <property type="match status" value="1"/>
</dbReference>
<keyword evidence="9" id="KW-0508">mRNA splicing</keyword>
<dbReference type="InterPro" id="IPR012677">
    <property type="entry name" value="Nucleotide-bd_a/b_plait_sf"/>
</dbReference>
<evidence type="ECO:0000256" key="2">
    <source>
        <dbReference type="ARBA" id="ARBA00015867"/>
    </source>
</evidence>
<evidence type="ECO:0000313" key="17">
    <source>
        <dbReference type="Proteomes" id="UP000314986"/>
    </source>
</evidence>
<dbReference type="SMART" id="SM00360">
    <property type="entry name" value="RRM"/>
    <property type="match status" value="1"/>
</dbReference>
<evidence type="ECO:0000313" key="16">
    <source>
        <dbReference type="Ensembl" id="ENSCMIP00000015483.1"/>
    </source>
</evidence>
<dbReference type="Proteomes" id="UP000314986">
    <property type="component" value="Unassembled WGS sequence"/>
</dbReference>
<feature type="region of interest" description="Disordered" evidence="13">
    <location>
        <begin position="171"/>
        <end position="196"/>
    </location>
</feature>
<dbReference type="PANTHER" id="PTHR22792:SF62">
    <property type="entry name" value="LA-RELATED PROTEIN 7"/>
    <property type="match status" value="1"/>
</dbReference>
<dbReference type="GO" id="GO:0003723">
    <property type="term" value="F:RNA binding"/>
    <property type="evidence" value="ECO:0007669"/>
    <property type="project" value="UniProtKB-UniRule"/>
</dbReference>
<evidence type="ECO:0000256" key="4">
    <source>
        <dbReference type="ARBA" id="ARBA00022782"/>
    </source>
</evidence>
<protein>
    <recommendedName>
        <fullName evidence="2">La-related protein 7</fullName>
    </recommendedName>
    <alternativeName>
        <fullName evidence="11">La ribonucleoprotein domain family member 7</fullName>
    </alternativeName>
</protein>
<dbReference type="PROSITE" id="PS50961">
    <property type="entry name" value="HTH_LA"/>
    <property type="match status" value="1"/>
</dbReference>
<dbReference type="InterPro" id="IPR002344">
    <property type="entry name" value="Lupus_La"/>
</dbReference>
<gene>
    <name evidence="16" type="primary">larp7</name>
</gene>
<dbReference type="Ensembl" id="ENSCMIT00000015802.1">
    <property type="protein sequence ID" value="ENSCMIP00000015483.1"/>
    <property type="gene ID" value="ENSCMIG00000007555.1"/>
</dbReference>
<dbReference type="PRINTS" id="PR00302">
    <property type="entry name" value="LUPUSLA"/>
</dbReference>
<dbReference type="InterPro" id="IPR036388">
    <property type="entry name" value="WH-like_DNA-bd_sf"/>
</dbReference>
<dbReference type="GO" id="GO:0005654">
    <property type="term" value="C:nucleoplasm"/>
    <property type="evidence" value="ECO:0007669"/>
    <property type="project" value="UniProtKB-SubCell"/>
</dbReference>
<feature type="compositionally biased region" description="Basic and acidic residues" evidence="13">
    <location>
        <begin position="176"/>
        <end position="186"/>
    </location>
</feature>
<dbReference type="GO" id="GO:1990904">
    <property type="term" value="C:ribonucleoprotein complex"/>
    <property type="evidence" value="ECO:0007669"/>
    <property type="project" value="InterPro"/>
</dbReference>
<name>A0A4W3HEU6_CALMI</name>
<reference evidence="16" key="4">
    <citation type="submission" date="2025-08" db="UniProtKB">
        <authorList>
            <consortium name="Ensembl"/>
        </authorList>
    </citation>
    <scope>IDENTIFICATION</scope>
</reference>
<evidence type="ECO:0000256" key="6">
    <source>
        <dbReference type="ARBA" id="ARBA00022884"/>
    </source>
</evidence>
<dbReference type="AlphaFoldDB" id="A0A4W3HEU6"/>
<keyword evidence="4" id="KW-0221">Differentiation</keyword>
<dbReference type="InterPro" id="IPR035979">
    <property type="entry name" value="RBD_domain_sf"/>
</dbReference>
<proteinExistence type="predicted"/>
<keyword evidence="6 12" id="KW-0694">RNA-binding</keyword>
<dbReference type="GO" id="GO:0030154">
    <property type="term" value="P:cell differentiation"/>
    <property type="evidence" value="ECO:0007669"/>
    <property type="project" value="UniProtKB-KW"/>
</dbReference>
<dbReference type="InterPro" id="IPR036390">
    <property type="entry name" value="WH_DNA-bd_sf"/>
</dbReference>
<reference evidence="17" key="2">
    <citation type="journal article" date="2007" name="PLoS Biol.">
        <title>Survey sequencing and comparative analysis of the elephant shark (Callorhinchus milii) genome.</title>
        <authorList>
            <person name="Venkatesh B."/>
            <person name="Kirkness E.F."/>
            <person name="Loh Y.H."/>
            <person name="Halpern A.L."/>
            <person name="Lee A.P."/>
            <person name="Johnson J."/>
            <person name="Dandona N."/>
            <person name="Viswanathan L.D."/>
            <person name="Tay A."/>
            <person name="Venter J.C."/>
            <person name="Strausberg R.L."/>
            <person name="Brenner S."/>
        </authorList>
    </citation>
    <scope>NUCLEOTIDE SEQUENCE [LARGE SCALE GENOMIC DNA]</scope>
</reference>
<reference evidence="17" key="3">
    <citation type="journal article" date="2014" name="Nature">
        <title>Elephant shark genome provides unique insights into gnathostome evolution.</title>
        <authorList>
            <consortium name="International Elephant Shark Genome Sequencing Consortium"/>
            <person name="Venkatesh B."/>
            <person name="Lee A.P."/>
            <person name="Ravi V."/>
            <person name="Maurya A.K."/>
            <person name="Lian M.M."/>
            <person name="Swann J.B."/>
            <person name="Ohta Y."/>
            <person name="Flajnik M.F."/>
            <person name="Sutoh Y."/>
            <person name="Kasahara M."/>
            <person name="Hoon S."/>
            <person name="Gangu V."/>
            <person name="Roy S.W."/>
            <person name="Irimia M."/>
            <person name="Korzh V."/>
            <person name="Kondrychyn I."/>
            <person name="Lim Z.W."/>
            <person name="Tay B.H."/>
            <person name="Tohari S."/>
            <person name="Kong K.W."/>
            <person name="Ho S."/>
            <person name="Lorente-Galdos B."/>
            <person name="Quilez J."/>
            <person name="Marques-Bonet T."/>
            <person name="Raney B.J."/>
            <person name="Ingham P.W."/>
            <person name="Tay A."/>
            <person name="Hillier L.W."/>
            <person name="Minx P."/>
            <person name="Boehm T."/>
            <person name="Wilson R.K."/>
            <person name="Brenner S."/>
            <person name="Warren W.C."/>
        </authorList>
    </citation>
    <scope>NUCLEOTIDE SEQUENCE [LARGE SCALE GENOMIC DNA]</scope>
</reference>
<dbReference type="Pfam" id="PF00076">
    <property type="entry name" value="RRM_1"/>
    <property type="match status" value="1"/>
</dbReference>
<evidence type="ECO:0000259" key="14">
    <source>
        <dbReference type="PROSITE" id="PS50102"/>
    </source>
</evidence>
<sequence length="196" mass="22825">FIQKKEREKKKRSRVNKVLSEIKKQVEFWFGDVNLHKDRFLQEQLQKSRDGYIDLSVLTSFNKMKKLTTDVKLMARALKNSEVIELNVEGTKIRRRQALGDRPQDVEERTVYVELLPKNVSHGWIDRVFSKCGNVVYVSIPRYKTSGDPKGFAFVEFETITQAQKAIEVLNNPPEDAPRKPADRFSRGNNPFKINK</sequence>
<dbReference type="SUPFAM" id="SSF54928">
    <property type="entry name" value="RNA-binding domain, RBD"/>
    <property type="match status" value="1"/>
</dbReference>
<dbReference type="GO" id="GO:0008380">
    <property type="term" value="P:RNA splicing"/>
    <property type="evidence" value="ECO:0007669"/>
    <property type="project" value="UniProtKB-KW"/>
</dbReference>
<feature type="domain" description="HTH La-type RNA-binding" evidence="15">
    <location>
        <begin position="12"/>
        <end position="106"/>
    </location>
</feature>
<evidence type="ECO:0000256" key="9">
    <source>
        <dbReference type="ARBA" id="ARBA00023187"/>
    </source>
</evidence>
<dbReference type="SMART" id="SM00715">
    <property type="entry name" value="LA"/>
    <property type="match status" value="1"/>
</dbReference>
<dbReference type="GO" id="GO:0006397">
    <property type="term" value="P:mRNA processing"/>
    <property type="evidence" value="ECO:0007669"/>
    <property type="project" value="UniProtKB-KW"/>
</dbReference>
<dbReference type="InterPro" id="IPR006630">
    <property type="entry name" value="La_HTH"/>
</dbReference>
<dbReference type="InterPro" id="IPR034887">
    <property type="entry name" value="LARP7_RRM1"/>
</dbReference>
<dbReference type="Gene3D" id="1.10.10.10">
    <property type="entry name" value="Winged helix-like DNA-binding domain superfamily/Winged helix DNA-binding domain"/>
    <property type="match status" value="1"/>
</dbReference>
<dbReference type="PROSITE" id="PS50102">
    <property type="entry name" value="RRM"/>
    <property type="match status" value="1"/>
</dbReference>
<reference evidence="16" key="5">
    <citation type="submission" date="2025-09" db="UniProtKB">
        <authorList>
            <consortium name="Ensembl"/>
        </authorList>
    </citation>
    <scope>IDENTIFICATION</scope>
</reference>
<comment type="subcellular location">
    <subcellularLocation>
        <location evidence="1">Nucleus</location>
        <location evidence="1">Nucleoplasm</location>
    </subcellularLocation>
</comment>
<dbReference type="InterPro" id="IPR000504">
    <property type="entry name" value="RRM_dom"/>
</dbReference>
<evidence type="ECO:0000256" key="13">
    <source>
        <dbReference type="SAM" id="MobiDB-lite"/>
    </source>
</evidence>
<accession>A0A4W3HEU6</accession>
<dbReference type="CDD" id="cd12290">
    <property type="entry name" value="RRM1_LARP7"/>
    <property type="match status" value="1"/>
</dbReference>
<evidence type="ECO:0000256" key="7">
    <source>
        <dbReference type="ARBA" id="ARBA00023015"/>
    </source>
</evidence>
<evidence type="ECO:0000256" key="3">
    <source>
        <dbReference type="ARBA" id="ARBA00022664"/>
    </source>
</evidence>
<feature type="domain" description="RRM" evidence="14">
    <location>
        <begin position="109"/>
        <end position="196"/>
    </location>
</feature>
<dbReference type="InterPro" id="IPR045180">
    <property type="entry name" value="La_dom_prot"/>
</dbReference>
<keyword evidence="8" id="KW-0804">Transcription</keyword>
<dbReference type="PANTHER" id="PTHR22792">
    <property type="entry name" value="LUPUS LA PROTEIN-RELATED"/>
    <property type="match status" value="1"/>
</dbReference>
<dbReference type="Pfam" id="PF05383">
    <property type="entry name" value="La"/>
    <property type="match status" value="1"/>
</dbReference>
<evidence type="ECO:0000256" key="11">
    <source>
        <dbReference type="ARBA" id="ARBA00029640"/>
    </source>
</evidence>
<evidence type="ECO:0000256" key="1">
    <source>
        <dbReference type="ARBA" id="ARBA00004642"/>
    </source>
</evidence>
<evidence type="ECO:0000256" key="5">
    <source>
        <dbReference type="ARBA" id="ARBA00022871"/>
    </source>
</evidence>
<keyword evidence="17" id="KW-1185">Reference proteome</keyword>
<keyword evidence="10" id="KW-0539">Nucleus</keyword>
<dbReference type="FunFam" id="1.10.10.10:FF:000158">
    <property type="entry name" value="La ribonucleoprotein domain family member 7"/>
    <property type="match status" value="1"/>
</dbReference>
<reference evidence="17" key="1">
    <citation type="journal article" date="2006" name="Science">
        <title>Ancient noncoding elements conserved in the human genome.</title>
        <authorList>
            <person name="Venkatesh B."/>
            <person name="Kirkness E.F."/>
            <person name="Loh Y.H."/>
            <person name="Halpern A.L."/>
            <person name="Lee A.P."/>
            <person name="Johnson J."/>
            <person name="Dandona N."/>
            <person name="Viswanathan L.D."/>
            <person name="Tay A."/>
            <person name="Venter J.C."/>
            <person name="Strausberg R.L."/>
            <person name="Brenner S."/>
        </authorList>
    </citation>
    <scope>NUCLEOTIDE SEQUENCE [LARGE SCALE GENOMIC DNA]</scope>
</reference>
<dbReference type="Gene3D" id="3.30.70.330">
    <property type="match status" value="1"/>
</dbReference>
<evidence type="ECO:0000256" key="12">
    <source>
        <dbReference type="PROSITE-ProRule" id="PRU00332"/>
    </source>
</evidence>
<keyword evidence="3" id="KW-0507">mRNA processing</keyword>
<dbReference type="GeneTree" id="ENSGT00940000154949"/>
<organism evidence="16 17">
    <name type="scientific">Callorhinchus milii</name>
    <name type="common">Ghost shark</name>
    <dbReference type="NCBI Taxonomy" id="7868"/>
    <lineage>
        <taxon>Eukaryota</taxon>
        <taxon>Metazoa</taxon>
        <taxon>Chordata</taxon>
        <taxon>Craniata</taxon>
        <taxon>Vertebrata</taxon>
        <taxon>Chondrichthyes</taxon>
        <taxon>Holocephali</taxon>
        <taxon>Chimaeriformes</taxon>
        <taxon>Callorhinchidae</taxon>
        <taxon>Callorhinchus</taxon>
    </lineage>
</organism>
<keyword evidence="7" id="KW-0805">Transcription regulation</keyword>
<dbReference type="GO" id="GO:0007283">
    <property type="term" value="P:spermatogenesis"/>
    <property type="evidence" value="ECO:0007669"/>
    <property type="project" value="UniProtKB-KW"/>
</dbReference>
<evidence type="ECO:0000259" key="15">
    <source>
        <dbReference type="PROSITE" id="PS50961"/>
    </source>
</evidence>
<evidence type="ECO:0000256" key="10">
    <source>
        <dbReference type="ARBA" id="ARBA00023242"/>
    </source>
</evidence>
<keyword evidence="5" id="KW-0744">Spermatogenesis</keyword>
<evidence type="ECO:0000256" key="8">
    <source>
        <dbReference type="ARBA" id="ARBA00023163"/>
    </source>
</evidence>